<dbReference type="InterPro" id="IPR023213">
    <property type="entry name" value="CAT-like_dom_sf"/>
</dbReference>
<organism evidence="3 4">
    <name type="scientific">Apiospora rasikravindrae</name>
    <dbReference type="NCBI Taxonomy" id="990691"/>
    <lineage>
        <taxon>Eukaryota</taxon>
        <taxon>Fungi</taxon>
        <taxon>Dikarya</taxon>
        <taxon>Ascomycota</taxon>
        <taxon>Pezizomycotina</taxon>
        <taxon>Sordariomycetes</taxon>
        <taxon>Xylariomycetidae</taxon>
        <taxon>Amphisphaeriales</taxon>
        <taxon>Apiosporaceae</taxon>
        <taxon>Apiospora</taxon>
    </lineage>
</organism>
<proteinExistence type="predicted"/>
<reference evidence="3 4" key="1">
    <citation type="submission" date="2023-01" db="EMBL/GenBank/DDBJ databases">
        <title>Analysis of 21 Apiospora genomes using comparative genomics revels a genus with tremendous synthesis potential of carbohydrate active enzymes and secondary metabolites.</title>
        <authorList>
            <person name="Sorensen T."/>
        </authorList>
    </citation>
    <scope>NUCLEOTIDE SEQUENCE [LARGE SCALE GENOMIC DNA]</scope>
    <source>
        <strain evidence="3 4">CBS 33761</strain>
    </source>
</reference>
<evidence type="ECO:0000256" key="1">
    <source>
        <dbReference type="ARBA" id="ARBA00022679"/>
    </source>
</evidence>
<dbReference type="EMBL" id="JAQQWK010000011">
    <property type="protein sequence ID" value="KAK8024561.1"/>
    <property type="molecule type" value="Genomic_DNA"/>
</dbReference>
<dbReference type="InterPro" id="IPR050317">
    <property type="entry name" value="Plant_Fungal_Acyltransferase"/>
</dbReference>
<keyword evidence="4" id="KW-1185">Reference proteome</keyword>
<evidence type="ECO:0000313" key="4">
    <source>
        <dbReference type="Proteomes" id="UP001444661"/>
    </source>
</evidence>
<evidence type="ECO:0000256" key="2">
    <source>
        <dbReference type="SAM" id="MobiDB-lite"/>
    </source>
</evidence>
<protein>
    <submittedName>
        <fullName evidence="3">Uncharacterized protein</fullName>
    </submittedName>
</protein>
<dbReference type="Proteomes" id="UP001444661">
    <property type="component" value="Unassembled WGS sequence"/>
</dbReference>
<evidence type="ECO:0000313" key="3">
    <source>
        <dbReference type="EMBL" id="KAK8024561.1"/>
    </source>
</evidence>
<gene>
    <name evidence="3" type="ORF">PG993_012627</name>
</gene>
<keyword evidence="1" id="KW-0808">Transferase</keyword>
<feature type="region of interest" description="Disordered" evidence="2">
    <location>
        <begin position="290"/>
        <end position="310"/>
    </location>
</feature>
<accession>A0ABR1S4S5</accession>
<dbReference type="PANTHER" id="PTHR31642:SF310">
    <property type="entry name" value="FATTY ALCOHOL:CAFFEOYL-COA ACYLTRANSFERASE"/>
    <property type="match status" value="1"/>
</dbReference>
<comment type="caution">
    <text evidence="3">The sequence shown here is derived from an EMBL/GenBank/DDBJ whole genome shotgun (WGS) entry which is preliminary data.</text>
</comment>
<dbReference type="Pfam" id="PF02458">
    <property type="entry name" value="Transferase"/>
    <property type="match status" value="1"/>
</dbReference>
<dbReference type="PANTHER" id="PTHR31642">
    <property type="entry name" value="TRICHOTHECENE 3-O-ACETYLTRANSFERASE"/>
    <property type="match status" value="1"/>
</dbReference>
<sequence length="438" mass="46587">MTDTNEFVTPAQYSLPFSSADQELTPLDLVMPRLYGTRWILAFPLSPGADKAQIYKDLAEDLPSYDDLKRDNFPLNQLPNDKLSPVGVMAEPLAPVMAAQANFIQGGLLLTAALHHSAGDATALETILGAWAQNTATAAASGSAFTFYDAPSNDRSCLMQGTPPESMADFPEFILSPNEKPPAPAVDGEAPPPAAFQLPPMMVRILFFSTAKLAGLKQEAAAYSTHDALCAFLWCQMTAARNPAPSAATEGKVSAFISAINVRGRANPPLPPTYLGNASIPSMTDRVPVSELTAGPSGGEDKTAATTTTTGGGLQRAAALIRASLKRNLAANRVPETVGLLGSRIDPSDYKLTFNGFLGPDVVSSSWSDVKVYADNWGGELGNPEFFRMPGDAADGIVFVLPRRPGEEGLEVVVGLELGAMERLLESQEFRRVAEIRC</sequence>
<name>A0ABR1S4S5_9PEZI</name>
<dbReference type="Gene3D" id="3.30.559.10">
    <property type="entry name" value="Chloramphenicol acetyltransferase-like domain"/>
    <property type="match status" value="2"/>
</dbReference>